<evidence type="ECO:0000256" key="2">
    <source>
        <dbReference type="SAM" id="MobiDB-lite"/>
    </source>
</evidence>
<protein>
    <submittedName>
        <fullName evidence="4">DUF222 domain-containing protein</fullName>
    </submittedName>
</protein>
<feature type="region of interest" description="Disordered" evidence="2">
    <location>
        <begin position="466"/>
        <end position="490"/>
    </location>
</feature>
<dbReference type="EMBL" id="JAAOIV010000002">
    <property type="protein sequence ID" value="NHN54882.1"/>
    <property type="molecule type" value="Genomic_DNA"/>
</dbReference>
<feature type="domain" description="HNH nuclease" evidence="3">
    <location>
        <begin position="542"/>
        <end position="594"/>
    </location>
</feature>
<reference evidence="4" key="1">
    <citation type="submission" date="2020-03" db="EMBL/GenBank/DDBJ databases">
        <title>Draft sequencing of Calidifontibacter sp. DB0510.</title>
        <authorList>
            <person name="Kim D.-U."/>
        </authorList>
    </citation>
    <scope>NUCLEOTIDE SEQUENCE</scope>
    <source>
        <strain evidence="4">DB0510</strain>
    </source>
</reference>
<feature type="region of interest" description="Disordered" evidence="2">
    <location>
        <begin position="411"/>
        <end position="447"/>
    </location>
</feature>
<name>A0A967B3B3_9MICO</name>
<evidence type="ECO:0000313" key="5">
    <source>
        <dbReference type="Proteomes" id="UP000744769"/>
    </source>
</evidence>
<dbReference type="Proteomes" id="UP000744769">
    <property type="component" value="Unassembled WGS sequence"/>
</dbReference>
<dbReference type="GO" id="GO:0008270">
    <property type="term" value="F:zinc ion binding"/>
    <property type="evidence" value="ECO:0007669"/>
    <property type="project" value="InterPro"/>
</dbReference>
<evidence type="ECO:0000259" key="3">
    <source>
        <dbReference type="SMART" id="SM00507"/>
    </source>
</evidence>
<dbReference type="GO" id="GO:0003676">
    <property type="term" value="F:nucleic acid binding"/>
    <property type="evidence" value="ECO:0007669"/>
    <property type="project" value="InterPro"/>
</dbReference>
<dbReference type="Pfam" id="PF01844">
    <property type="entry name" value="HNH"/>
    <property type="match status" value="1"/>
</dbReference>
<dbReference type="InterPro" id="IPR002711">
    <property type="entry name" value="HNH"/>
</dbReference>
<comment type="similarity">
    <text evidence="1">Belongs to the Rv1128c/1148c/1588c/1702c/1945/3466 family.</text>
</comment>
<dbReference type="AlphaFoldDB" id="A0A967B3B3"/>
<dbReference type="CDD" id="cd00085">
    <property type="entry name" value="HNHc"/>
    <property type="match status" value="1"/>
</dbReference>
<feature type="region of interest" description="Disordered" evidence="2">
    <location>
        <begin position="324"/>
        <end position="388"/>
    </location>
</feature>
<dbReference type="InterPro" id="IPR003870">
    <property type="entry name" value="DUF222"/>
</dbReference>
<keyword evidence="5" id="KW-1185">Reference proteome</keyword>
<organism evidence="4 5">
    <name type="scientific">Metallococcus carri</name>
    <dbReference type="NCBI Taxonomy" id="1656884"/>
    <lineage>
        <taxon>Bacteria</taxon>
        <taxon>Bacillati</taxon>
        <taxon>Actinomycetota</taxon>
        <taxon>Actinomycetes</taxon>
        <taxon>Micrococcales</taxon>
        <taxon>Dermacoccaceae</taxon>
        <taxon>Metallococcus</taxon>
    </lineage>
</organism>
<dbReference type="SMART" id="SM00507">
    <property type="entry name" value="HNHc"/>
    <property type="match status" value="1"/>
</dbReference>
<dbReference type="GO" id="GO:0004519">
    <property type="term" value="F:endonuclease activity"/>
    <property type="evidence" value="ECO:0007669"/>
    <property type="project" value="InterPro"/>
</dbReference>
<feature type="compositionally biased region" description="Acidic residues" evidence="2">
    <location>
        <begin position="324"/>
        <end position="333"/>
    </location>
</feature>
<proteinExistence type="inferred from homology"/>
<evidence type="ECO:0000313" key="4">
    <source>
        <dbReference type="EMBL" id="NHN54882.1"/>
    </source>
</evidence>
<feature type="compositionally biased region" description="Basic and acidic residues" evidence="2">
    <location>
        <begin position="427"/>
        <end position="437"/>
    </location>
</feature>
<feature type="compositionally biased region" description="Acidic residues" evidence="2">
    <location>
        <begin position="368"/>
        <end position="384"/>
    </location>
</feature>
<dbReference type="RefSeq" id="WP_166193327.1">
    <property type="nucleotide sequence ID" value="NZ_JAAOIV010000002.1"/>
</dbReference>
<gene>
    <name evidence="4" type="ORF">G9U51_03670</name>
</gene>
<evidence type="ECO:0000256" key="1">
    <source>
        <dbReference type="ARBA" id="ARBA00023450"/>
    </source>
</evidence>
<dbReference type="Pfam" id="PF02720">
    <property type="entry name" value="DUF222"/>
    <property type="match status" value="1"/>
</dbReference>
<dbReference type="InterPro" id="IPR003615">
    <property type="entry name" value="HNH_nuc"/>
</dbReference>
<comment type="caution">
    <text evidence="4">The sequence shown here is derived from an EMBL/GenBank/DDBJ whole genome shotgun (WGS) entry which is preliminary data.</text>
</comment>
<accession>A0A967B3B3</accession>
<sequence>MAFKSAPPTPSPRESARAAFEASATGDAFAAEVLASARAATGAEGLSARLAACQLLLGDCFDALRGGHVAGEPSNSLRETYAELVLTTQQVANAAGAAQQIALARFAAVVADEDPETGEVRETEHSLGHVEEFAADELAPIMHWTARTAGNRVQDAAAVVTKTPRLLAAAGEGAIDIWRVTAIADELCNASPDTCRRVEDALMERGVCQWTPRRAQRAARSLVERFEADAAKKAQERTIRERLGLWFEPGRERGLSDLHATMRAEDAARLETALESHARELHRANTTGKTLSECRVDALIDLATGNSRINAHFIVHVPVEGLADDGDQTDSEQTDAANAESCRHAQPTGGGGRRAESACPTGVVPEPTPDEPEDWPFDPEDSDSPFDRNDAAAEADWAAAFDRWWERANTEGTPEHEALQRQSAYAESHEGDGHDDGAPPPGMSWDDWLAHLDRESQQWFEAVPDLWPEPPPDDDETSGQRHTCGTTEADIDGVIPGVGVIPAHIVRQLMRNVDTRIGRALVDARTGVVLSTTTTVYRPSGTMAEFVRTRDGHCRFPGCLAPARSCDLDHVIPWQRGGPTTPTNLQSLCRHHHRLKTDTSWRVTMTDTGVCTWTSPLGRTYVTTPDGPFDLTSAALGRRTENASQPARITA</sequence>
<dbReference type="Gene3D" id="1.10.30.50">
    <property type="match status" value="1"/>
</dbReference>